<dbReference type="AlphaFoldDB" id="A0AAV2J2M0"/>
<evidence type="ECO:0000313" key="1">
    <source>
        <dbReference type="EMBL" id="CAL1571697.1"/>
    </source>
</evidence>
<gene>
    <name evidence="1" type="ORF">KC01_LOCUS3792</name>
</gene>
<name>A0AAV2J2M0_KNICA</name>
<keyword evidence="2" id="KW-1185">Reference proteome</keyword>
<protein>
    <submittedName>
        <fullName evidence="1">Uncharacterized protein</fullName>
    </submittedName>
</protein>
<proteinExistence type="predicted"/>
<accession>A0AAV2J2M0</accession>
<sequence length="92" mass="10443">MISKRMRLNRWKLSHTLRGSDHRDPPWRINLDPHVLTAADHKQRRAQRASLSRHQGLEPQTICKVQDTSVTSITSLTSVSSVSYCMSPPSPP</sequence>
<dbReference type="Proteomes" id="UP001497482">
    <property type="component" value="Chromosome 10"/>
</dbReference>
<organism evidence="1 2">
    <name type="scientific">Knipowitschia caucasica</name>
    <name type="common">Caucasian dwarf goby</name>
    <name type="synonym">Pomatoschistus caucasicus</name>
    <dbReference type="NCBI Taxonomy" id="637954"/>
    <lineage>
        <taxon>Eukaryota</taxon>
        <taxon>Metazoa</taxon>
        <taxon>Chordata</taxon>
        <taxon>Craniata</taxon>
        <taxon>Vertebrata</taxon>
        <taxon>Euteleostomi</taxon>
        <taxon>Actinopterygii</taxon>
        <taxon>Neopterygii</taxon>
        <taxon>Teleostei</taxon>
        <taxon>Neoteleostei</taxon>
        <taxon>Acanthomorphata</taxon>
        <taxon>Gobiaria</taxon>
        <taxon>Gobiiformes</taxon>
        <taxon>Gobioidei</taxon>
        <taxon>Gobiidae</taxon>
        <taxon>Gobiinae</taxon>
        <taxon>Knipowitschia</taxon>
    </lineage>
</organism>
<reference evidence="1 2" key="1">
    <citation type="submission" date="2024-04" db="EMBL/GenBank/DDBJ databases">
        <authorList>
            <person name="Waldvogel A.-M."/>
            <person name="Schoenle A."/>
        </authorList>
    </citation>
    <scope>NUCLEOTIDE SEQUENCE [LARGE SCALE GENOMIC DNA]</scope>
</reference>
<dbReference type="EMBL" id="OZ035832">
    <property type="protein sequence ID" value="CAL1571697.1"/>
    <property type="molecule type" value="Genomic_DNA"/>
</dbReference>
<evidence type="ECO:0000313" key="2">
    <source>
        <dbReference type="Proteomes" id="UP001497482"/>
    </source>
</evidence>